<accession>A0A9K3HTL6</accession>
<sequence length="69" mass="7830">MVLVTIEGFKSYKKQVTTKDFSLKVNCGGMIFFHVLCRGVNEPSQPRLKLGLEEKRASSKLVKLARKFV</sequence>
<dbReference type="EMBL" id="MNCJ02000326">
    <property type="protein sequence ID" value="KAF5784307.1"/>
    <property type="molecule type" value="Genomic_DNA"/>
</dbReference>
<evidence type="ECO:0000313" key="1">
    <source>
        <dbReference type="EMBL" id="KAF5784307.1"/>
    </source>
</evidence>
<name>A0A9K3HTL6_HELAN</name>
<dbReference type="Proteomes" id="UP000215914">
    <property type="component" value="Unassembled WGS sequence"/>
</dbReference>
<dbReference type="AlphaFoldDB" id="A0A9K3HTL6"/>
<evidence type="ECO:0000313" key="2">
    <source>
        <dbReference type="Proteomes" id="UP000215914"/>
    </source>
</evidence>
<keyword evidence="2" id="KW-1185">Reference proteome</keyword>
<reference evidence="1" key="2">
    <citation type="submission" date="2020-06" db="EMBL/GenBank/DDBJ databases">
        <title>Helianthus annuus Genome sequencing and assembly Release 2.</title>
        <authorList>
            <person name="Gouzy J."/>
            <person name="Langlade N."/>
            <person name="Munos S."/>
        </authorList>
    </citation>
    <scope>NUCLEOTIDE SEQUENCE</scope>
    <source>
        <tissue evidence="1">Leaves</tissue>
    </source>
</reference>
<organism evidence="1 2">
    <name type="scientific">Helianthus annuus</name>
    <name type="common">Common sunflower</name>
    <dbReference type="NCBI Taxonomy" id="4232"/>
    <lineage>
        <taxon>Eukaryota</taxon>
        <taxon>Viridiplantae</taxon>
        <taxon>Streptophyta</taxon>
        <taxon>Embryophyta</taxon>
        <taxon>Tracheophyta</taxon>
        <taxon>Spermatophyta</taxon>
        <taxon>Magnoliopsida</taxon>
        <taxon>eudicotyledons</taxon>
        <taxon>Gunneridae</taxon>
        <taxon>Pentapetalae</taxon>
        <taxon>asterids</taxon>
        <taxon>campanulids</taxon>
        <taxon>Asterales</taxon>
        <taxon>Asteraceae</taxon>
        <taxon>Asteroideae</taxon>
        <taxon>Heliantheae alliance</taxon>
        <taxon>Heliantheae</taxon>
        <taxon>Helianthus</taxon>
    </lineage>
</organism>
<proteinExistence type="predicted"/>
<protein>
    <submittedName>
        <fullName evidence="1">Uncharacterized protein</fullName>
    </submittedName>
</protein>
<dbReference type="Gramene" id="mRNA:HanXRQr2_Chr11g0518011">
    <property type="protein sequence ID" value="mRNA:HanXRQr2_Chr11g0518011"/>
    <property type="gene ID" value="HanXRQr2_Chr11g0518011"/>
</dbReference>
<gene>
    <name evidence="1" type="ORF">HanXRQr2_Chr11g0518011</name>
</gene>
<comment type="caution">
    <text evidence="1">The sequence shown here is derived from an EMBL/GenBank/DDBJ whole genome shotgun (WGS) entry which is preliminary data.</text>
</comment>
<reference evidence="1" key="1">
    <citation type="journal article" date="2017" name="Nature">
        <title>The sunflower genome provides insights into oil metabolism, flowering and Asterid evolution.</title>
        <authorList>
            <person name="Badouin H."/>
            <person name="Gouzy J."/>
            <person name="Grassa C.J."/>
            <person name="Murat F."/>
            <person name="Staton S.E."/>
            <person name="Cottret L."/>
            <person name="Lelandais-Briere C."/>
            <person name="Owens G.L."/>
            <person name="Carrere S."/>
            <person name="Mayjonade B."/>
            <person name="Legrand L."/>
            <person name="Gill N."/>
            <person name="Kane N.C."/>
            <person name="Bowers J.E."/>
            <person name="Hubner S."/>
            <person name="Bellec A."/>
            <person name="Berard A."/>
            <person name="Berges H."/>
            <person name="Blanchet N."/>
            <person name="Boniface M.C."/>
            <person name="Brunel D."/>
            <person name="Catrice O."/>
            <person name="Chaidir N."/>
            <person name="Claudel C."/>
            <person name="Donnadieu C."/>
            <person name="Faraut T."/>
            <person name="Fievet G."/>
            <person name="Helmstetter N."/>
            <person name="King M."/>
            <person name="Knapp S.J."/>
            <person name="Lai Z."/>
            <person name="Le Paslier M.C."/>
            <person name="Lippi Y."/>
            <person name="Lorenzon L."/>
            <person name="Mandel J.R."/>
            <person name="Marage G."/>
            <person name="Marchand G."/>
            <person name="Marquand E."/>
            <person name="Bret-Mestries E."/>
            <person name="Morien E."/>
            <person name="Nambeesan S."/>
            <person name="Nguyen T."/>
            <person name="Pegot-Espagnet P."/>
            <person name="Pouilly N."/>
            <person name="Raftis F."/>
            <person name="Sallet E."/>
            <person name="Schiex T."/>
            <person name="Thomas J."/>
            <person name="Vandecasteele C."/>
            <person name="Vares D."/>
            <person name="Vear F."/>
            <person name="Vautrin S."/>
            <person name="Crespi M."/>
            <person name="Mangin B."/>
            <person name="Burke J.M."/>
            <person name="Salse J."/>
            <person name="Munos S."/>
            <person name="Vincourt P."/>
            <person name="Rieseberg L.H."/>
            <person name="Langlade N.B."/>
        </authorList>
    </citation>
    <scope>NUCLEOTIDE SEQUENCE</scope>
    <source>
        <tissue evidence="1">Leaves</tissue>
    </source>
</reference>